<dbReference type="PANTHER" id="PTHR11669:SF8">
    <property type="entry name" value="DNA POLYMERASE III SUBUNIT DELTA"/>
    <property type="match status" value="1"/>
</dbReference>
<dbReference type="SUPFAM" id="SSF52540">
    <property type="entry name" value="P-loop containing nucleoside triphosphate hydrolases"/>
    <property type="match status" value="1"/>
</dbReference>
<evidence type="ECO:0000313" key="2">
    <source>
        <dbReference type="EMBL" id="QBI19313.1"/>
    </source>
</evidence>
<dbReference type="GO" id="GO:0003677">
    <property type="term" value="F:DNA binding"/>
    <property type="evidence" value="ECO:0007669"/>
    <property type="project" value="InterPro"/>
</dbReference>
<dbReference type="SUPFAM" id="SSF48019">
    <property type="entry name" value="post-AAA+ oligomerization domain-like"/>
    <property type="match status" value="1"/>
</dbReference>
<dbReference type="InterPro" id="IPR050238">
    <property type="entry name" value="DNA_Rep/Repair_Clamp_Loader"/>
</dbReference>
<feature type="compositionally biased region" description="Basic and acidic residues" evidence="1">
    <location>
        <begin position="278"/>
        <end position="287"/>
    </location>
</feature>
<dbReference type="Gene3D" id="3.40.50.300">
    <property type="entry name" value="P-loop containing nucleotide triphosphate hydrolases"/>
    <property type="match status" value="1"/>
</dbReference>
<protein>
    <recommendedName>
        <fullName evidence="4">DNA polymerase III subunit delta</fullName>
    </recommendedName>
</protein>
<dbReference type="Pfam" id="PF13177">
    <property type="entry name" value="DNA_pol3_delta2"/>
    <property type="match status" value="1"/>
</dbReference>
<reference evidence="2 3" key="1">
    <citation type="submission" date="2019-01" db="EMBL/GenBank/DDBJ databases">
        <title>Egibacter rhizosphaerae EGI 80759T.</title>
        <authorList>
            <person name="Chen D.-D."/>
            <person name="Tian Y."/>
            <person name="Jiao J.-Y."/>
            <person name="Zhang X.-T."/>
            <person name="Zhang Y.-G."/>
            <person name="Zhang Y."/>
            <person name="Xiao M."/>
            <person name="Shu W.-S."/>
            <person name="Li W.-J."/>
        </authorList>
    </citation>
    <scope>NUCLEOTIDE SEQUENCE [LARGE SCALE GENOMIC DNA]</scope>
    <source>
        <strain evidence="2 3">EGI 80759</strain>
    </source>
</reference>
<evidence type="ECO:0000256" key="1">
    <source>
        <dbReference type="SAM" id="MobiDB-lite"/>
    </source>
</evidence>
<feature type="region of interest" description="Disordered" evidence="1">
    <location>
        <begin position="267"/>
        <end position="289"/>
    </location>
</feature>
<sequence>MTCNETLLPSEDDPWVIPGQDRAAGVLREAAKQREPGHAWAFVGPRGVGQDTAVRALTATLVCASDAAPCGACPGCDQALRGVHAALQEFPPTGSAHRVDDVRERWLPAAFRSSADWKVLRIPDADRMTDAAANAFLKGLEEPPPRTLWLLEITDPQALPDTVLSRCRTLRFVPLGVATLEAEAARVGLADPTDAALAARVCLGEPARLGSLATTGLEPVRRHRALLARLREHGAGQALVAAKEITDELGQAEKVADDEYDEALEALRTAHGESPPRSLERALTERRDRRRRELRTSAAEAALDDLAAWYRDVLLVQTGGDPSQAVHADAVAELREDADALAPAGALESLEAVLATRDRLETAITPRLALEALFLDVAALMLTHRIGPPTAGR</sequence>
<gene>
    <name evidence="2" type="ORF">ER308_06995</name>
</gene>
<name>A0A411YDL5_9ACTN</name>
<dbReference type="GO" id="GO:0006261">
    <property type="term" value="P:DNA-templated DNA replication"/>
    <property type="evidence" value="ECO:0007669"/>
    <property type="project" value="TreeGrafter"/>
</dbReference>
<dbReference type="KEGG" id="erz:ER308_06995"/>
<dbReference type="Proteomes" id="UP000291469">
    <property type="component" value="Chromosome"/>
</dbReference>
<evidence type="ECO:0000313" key="3">
    <source>
        <dbReference type="Proteomes" id="UP000291469"/>
    </source>
</evidence>
<dbReference type="PANTHER" id="PTHR11669">
    <property type="entry name" value="REPLICATION FACTOR C / DNA POLYMERASE III GAMMA-TAU SUBUNIT"/>
    <property type="match status" value="1"/>
</dbReference>
<evidence type="ECO:0008006" key="4">
    <source>
        <dbReference type="Google" id="ProtNLM"/>
    </source>
</evidence>
<dbReference type="InterPro" id="IPR027417">
    <property type="entry name" value="P-loop_NTPase"/>
</dbReference>
<dbReference type="AlphaFoldDB" id="A0A411YDL5"/>
<proteinExistence type="predicted"/>
<accession>A0A411YDL5</accession>
<keyword evidence="3" id="KW-1185">Reference proteome</keyword>
<dbReference type="EMBL" id="CP036402">
    <property type="protein sequence ID" value="QBI19313.1"/>
    <property type="molecule type" value="Genomic_DNA"/>
</dbReference>
<organism evidence="2 3">
    <name type="scientific">Egibacter rhizosphaerae</name>
    <dbReference type="NCBI Taxonomy" id="1670831"/>
    <lineage>
        <taxon>Bacteria</taxon>
        <taxon>Bacillati</taxon>
        <taxon>Actinomycetota</taxon>
        <taxon>Nitriliruptoria</taxon>
        <taxon>Egibacterales</taxon>
        <taxon>Egibacteraceae</taxon>
        <taxon>Egibacter</taxon>
    </lineage>
</organism>
<dbReference type="OrthoDB" id="9809531at2"/>
<dbReference type="InterPro" id="IPR008921">
    <property type="entry name" value="DNA_pol3_clamp-load_cplx_C"/>
</dbReference>
<dbReference type="RefSeq" id="WP_131154310.1">
    <property type="nucleotide sequence ID" value="NZ_CP036402.1"/>
</dbReference>